<evidence type="ECO:0000313" key="1">
    <source>
        <dbReference type="EMBL" id="SEK78256.1"/>
    </source>
</evidence>
<dbReference type="OrthoDB" id="9803508at2"/>
<reference evidence="2" key="1">
    <citation type="submission" date="2016-10" db="EMBL/GenBank/DDBJ databases">
        <authorList>
            <person name="Varghese N."/>
            <person name="Submissions S."/>
        </authorList>
    </citation>
    <scope>NUCLEOTIDE SEQUENCE [LARGE SCALE GENOMIC DNA]</scope>
    <source>
        <strain evidence="2">DSM 18733</strain>
    </source>
</reference>
<gene>
    <name evidence="1" type="ORF">SAMN05661044_01133</name>
</gene>
<keyword evidence="2" id="KW-1185">Reference proteome</keyword>
<dbReference type="InterPro" id="IPR010106">
    <property type="entry name" value="RpnA"/>
</dbReference>
<dbReference type="AlphaFoldDB" id="A0A1H7JVB9"/>
<name>A0A1H7JVB9_OLID1</name>
<dbReference type="STRING" id="407022.SAMN05661044_01133"/>
<sequence length="293" mass="34681">MTNTTYPQAGKFIDPLSDWGFRHYFGSEPNKEILIEFLNDLFEGEKYIEGLEYGPTEHDGDDGDDKRVIFDLHCKGKNGEFFIIEMQRIRQEYFKDRALYYTSRLIQRQLPKGKVFNNYQLPEVYLIAVLEFQMDEREKEQYFHDIALADKSTGEIFYKKLGFKFMELPNFAKNGTQLESERDKWFYLLKHMSNMDKIPKFLDKRVFKLIFKIGEVSKLKKEERMAYESSLKAKWDTQNAFDYAIKKAQEEERSKAEAEKRKIALELKKLGVSIEDISKATGFSKEEIESFKV</sequence>
<protein>
    <recommendedName>
        <fullName evidence="3">Rpn family recombination-promoting nuclease/putative transposase</fullName>
    </recommendedName>
</protein>
<dbReference type="NCBIfam" id="TIGR01784">
    <property type="entry name" value="T_den_put_tspse"/>
    <property type="match status" value="1"/>
</dbReference>
<proteinExistence type="predicted"/>
<dbReference type="Proteomes" id="UP000199421">
    <property type="component" value="Unassembled WGS sequence"/>
</dbReference>
<dbReference type="PANTHER" id="PTHR41317:SF1">
    <property type="entry name" value="PD-(D_E)XK NUCLEASE FAMILY TRANSPOSASE"/>
    <property type="match status" value="1"/>
</dbReference>
<evidence type="ECO:0008006" key="3">
    <source>
        <dbReference type="Google" id="ProtNLM"/>
    </source>
</evidence>
<evidence type="ECO:0000313" key="2">
    <source>
        <dbReference type="Proteomes" id="UP000199421"/>
    </source>
</evidence>
<dbReference type="PANTHER" id="PTHR41317">
    <property type="entry name" value="PD-(D_E)XK NUCLEASE FAMILY TRANSPOSASE"/>
    <property type="match status" value="1"/>
</dbReference>
<organism evidence="1 2">
    <name type="scientific">Olivibacter domesticus</name>
    <name type="common">Pseudosphingobacterium domesticum</name>
    <dbReference type="NCBI Taxonomy" id="407022"/>
    <lineage>
        <taxon>Bacteria</taxon>
        <taxon>Pseudomonadati</taxon>
        <taxon>Bacteroidota</taxon>
        <taxon>Sphingobacteriia</taxon>
        <taxon>Sphingobacteriales</taxon>
        <taxon>Sphingobacteriaceae</taxon>
        <taxon>Olivibacter</taxon>
    </lineage>
</organism>
<dbReference type="RefSeq" id="WP_093319873.1">
    <property type="nucleotide sequence ID" value="NZ_FOAF01000001.1"/>
</dbReference>
<accession>A0A1H7JVB9</accession>
<dbReference type="Pfam" id="PF12784">
    <property type="entry name" value="PDDEXK_2"/>
    <property type="match status" value="1"/>
</dbReference>
<dbReference type="EMBL" id="FOAF01000001">
    <property type="protein sequence ID" value="SEK78256.1"/>
    <property type="molecule type" value="Genomic_DNA"/>
</dbReference>